<dbReference type="EnsemblMetazoa" id="GAUT012431-RA">
    <property type="protein sequence ID" value="GAUT012431-PA"/>
    <property type="gene ID" value="GAUT012431"/>
</dbReference>
<evidence type="ECO:0000313" key="2">
    <source>
        <dbReference type="Proteomes" id="UP000078200"/>
    </source>
</evidence>
<name>A0A1A9UQU8_GLOAU</name>
<sequence length="373" mass="42547">MEKLFCYVSSCCAHYTIPVTLEEKATVMNKLVLKLSIFSKKYDIFVVKKPKSGQPLQCFFTTKGVFNHTFFKTSQVREYKRTLFREEMKNIFLKQARQRSGGYAKNSTEENQFFQYLAEPCEVGLFSRNQVKVAAIAKKISKGGLVCHLDATGSIIRNISDIFYYALVITKNCPVAERIASTHDAGSIDEMCKEATAIEIFRKKKGATDNSVTFWTAQDSPQDCERDIEALVDAVYDDNQGFLSADFNISNPFYSPDFAEYFLKHYAPYLPMWSSVISDSQNYLSLTDTSPDSEKKWLSDEIISYILSYLLAKNEKDGYFAANIAHNCVTHDIPLTIFRIGYEEYNDHACPCKWESLVCGNYQSDKSDQVDKN</sequence>
<evidence type="ECO:0000313" key="1">
    <source>
        <dbReference type="EnsemblMetazoa" id="GAUT012431-PA"/>
    </source>
</evidence>
<protein>
    <submittedName>
        <fullName evidence="1">Uncharacterized protein</fullName>
    </submittedName>
</protein>
<keyword evidence="2" id="KW-1185">Reference proteome</keyword>
<dbReference type="VEuPathDB" id="VectorBase:GAUT012431"/>
<accession>A0A1A9UQU8</accession>
<dbReference type="Proteomes" id="UP000078200">
    <property type="component" value="Unassembled WGS sequence"/>
</dbReference>
<organism evidence="1 2">
    <name type="scientific">Glossina austeni</name>
    <name type="common">Savannah tsetse fly</name>
    <dbReference type="NCBI Taxonomy" id="7395"/>
    <lineage>
        <taxon>Eukaryota</taxon>
        <taxon>Metazoa</taxon>
        <taxon>Ecdysozoa</taxon>
        <taxon>Arthropoda</taxon>
        <taxon>Hexapoda</taxon>
        <taxon>Insecta</taxon>
        <taxon>Pterygota</taxon>
        <taxon>Neoptera</taxon>
        <taxon>Endopterygota</taxon>
        <taxon>Diptera</taxon>
        <taxon>Brachycera</taxon>
        <taxon>Muscomorpha</taxon>
        <taxon>Hippoboscoidea</taxon>
        <taxon>Glossinidae</taxon>
        <taxon>Glossina</taxon>
    </lineage>
</organism>
<reference evidence="1" key="1">
    <citation type="submission" date="2020-05" db="UniProtKB">
        <authorList>
            <consortium name="EnsemblMetazoa"/>
        </authorList>
    </citation>
    <scope>IDENTIFICATION</scope>
    <source>
        <strain evidence="1">TTRI</strain>
    </source>
</reference>
<dbReference type="STRING" id="7395.A0A1A9UQU8"/>
<dbReference type="AlphaFoldDB" id="A0A1A9UQU8"/>
<proteinExistence type="predicted"/>